<dbReference type="InterPro" id="IPR029865">
    <property type="entry name" value="KIAA0319-like"/>
</dbReference>
<dbReference type="PANTHER" id="PTHR46182">
    <property type="entry name" value="FI19480P1"/>
    <property type="match status" value="1"/>
</dbReference>
<gene>
    <name evidence="7" type="ORF">pdam_00006658</name>
</gene>
<evidence type="ECO:0000313" key="7">
    <source>
        <dbReference type="EMBL" id="RMX41912.1"/>
    </source>
</evidence>
<dbReference type="GO" id="GO:0031410">
    <property type="term" value="C:cytoplasmic vesicle"/>
    <property type="evidence" value="ECO:0007669"/>
    <property type="project" value="TreeGrafter"/>
</dbReference>
<comment type="subcellular location">
    <subcellularLocation>
        <location evidence="1">Membrane</location>
    </subcellularLocation>
</comment>
<dbReference type="GO" id="GO:0016020">
    <property type="term" value="C:membrane"/>
    <property type="evidence" value="ECO:0007669"/>
    <property type="project" value="UniProtKB-SubCell"/>
</dbReference>
<evidence type="ECO:0000313" key="8">
    <source>
        <dbReference type="Proteomes" id="UP000275408"/>
    </source>
</evidence>
<protein>
    <recommendedName>
        <fullName evidence="6">MANSC domain-containing protein</fullName>
    </recommendedName>
</protein>
<dbReference type="EMBL" id="RCHS01003431">
    <property type="protein sequence ID" value="RMX41912.1"/>
    <property type="molecule type" value="Genomic_DNA"/>
</dbReference>
<dbReference type="PANTHER" id="PTHR46182:SF2">
    <property type="entry name" value="FI19480P1"/>
    <property type="match status" value="1"/>
</dbReference>
<feature type="transmembrane region" description="Helical" evidence="5">
    <location>
        <begin position="230"/>
        <end position="252"/>
    </location>
</feature>
<dbReference type="Proteomes" id="UP000275408">
    <property type="component" value="Unassembled WGS sequence"/>
</dbReference>
<keyword evidence="5" id="KW-0812">Transmembrane</keyword>
<proteinExistence type="predicted"/>
<accession>A0A3M6TKJ8</accession>
<dbReference type="Pfam" id="PF23597">
    <property type="entry name" value="KIAA0319_N"/>
    <property type="match status" value="1"/>
</dbReference>
<feature type="region of interest" description="Disordered" evidence="4">
    <location>
        <begin position="142"/>
        <end position="167"/>
    </location>
</feature>
<dbReference type="GO" id="GO:0001764">
    <property type="term" value="P:neuron migration"/>
    <property type="evidence" value="ECO:0007669"/>
    <property type="project" value="TreeGrafter"/>
</dbReference>
<dbReference type="OrthoDB" id="5964257at2759"/>
<keyword evidence="2 5" id="KW-0472">Membrane</keyword>
<organism evidence="7 8">
    <name type="scientific">Pocillopora damicornis</name>
    <name type="common">Cauliflower coral</name>
    <name type="synonym">Millepora damicornis</name>
    <dbReference type="NCBI Taxonomy" id="46731"/>
    <lineage>
        <taxon>Eukaryota</taxon>
        <taxon>Metazoa</taxon>
        <taxon>Cnidaria</taxon>
        <taxon>Anthozoa</taxon>
        <taxon>Hexacorallia</taxon>
        <taxon>Scleractinia</taxon>
        <taxon>Astrocoeniina</taxon>
        <taxon>Pocilloporidae</taxon>
        <taxon>Pocillopora</taxon>
    </lineage>
</organism>
<dbReference type="OMA" id="CFAVECH"/>
<feature type="domain" description="MANSC" evidence="6">
    <location>
        <begin position="42"/>
        <end position="125"/>
    </location>
</feature>
<feature type="compositionally biased region" description="Polar residues" evidence="4">
    <location>
        <begin position="151"/>
        <end position="164"/>
    </location>
</feature>
<evidence type="ECO:0000256" key="2">
    <source>
        <dbReference type="ARBA" id="ARBA00023136"/>
    </source>
</evidence>
<keyword evidence="3" id="KW-0325">Glycoprotein</keyword>
<keyword evidence="8" id="KW-1185">Reference proteome</keyword>
<comment type="caution">
    <text evidence="7">The sequence shown here is derived from an EMBL/GenBank/DDBJ whole genome shotgun (WGS) entry which is preliminary data.</text>
</comment>
<evidence type="ECO:0000256" key="1">
    <source>
        <dbReference type="ARBA" id="ARBA00004370"/>
    </source>
</evidence>
<reference evidence="7 8" key="1">
    <citation type="journal article" date="2018" name="Sci. Rep.">
        <title>Comparative analysis of the Pocillopora damicornis genome highlights role of immune system in coral evolution.</title>
        <authorList>
            <person name="Cunning R."/>
            <person name="Bay R.A."/>
            <person name="Gillette P."/>
            <person name="Baker A.C."/>
            <person name="Traylor-Knowles N."/>
        </authorList>
    </citation>
    <scope>NUCLEOTIDE SEQUENCE [LARGE SCALE GENOMIC DNA]</scope>
    <source>
        <strain evidence="7">RSMAS</strain>
        <tissue evidence="7">Whole animal</tissue>
    </source>
</reference>
<dbReference type="InterPro" id="IPR013980">
    <property type="entry name" value="MANSC_dom"/>
</dbReference>
<evidence type="ECO:0000256" key="5">
    <source>
        <dbReference type="SAM" id="Phobius"/>
    </source>
</evidence>
<evidence type="ECO:0000256" key="3">
    <source>
        <dbReference type="ARBA" id="ARBA00023180"/>
    </source>
</evidence>
<evidence type="ECO:0000256" key="4">
    <source>
        <dbReference type="SAM" id="MobiDB-lite"/>
    </source>
</evidence>
<sequence length="272" mass="29692">MKLPSSVRVFVIAHYISHVCSSVLTGKSRWSPGFLSQVRDLSCEPGEVRNNVTFLHGTKSGNFTKLGKVSDLEVCMLLCCELDRCQAAFLAGKNCYSVTCFTDNHCATAPALNNKWQPVVAFVKRLHKAVHVEAAHDGNTIIDANDAGKTGESSSSQNGKNDNAQTKKKAHLKNFFKEEEKTSKMEQNSARGKIPAGGMADTVELDELQTQALSNRKVAHEKRHSAKYSLVSAAVATCLMAFVLSGCAVVAARIRKRKESVMDYAQVPNTQE</sequence>
<name>A0A3M6TKJ8_POCDA</name>
<dbReference type="AlphaFoldDB" id="A0A3M6TKJ8"/>
<keyword evidence="5" id="KW-1133">Transmembrane helix</keyword>
<evidence type="ECO:0000259" key="6">
    <source>
        <dbReference type="Pfam" id="PF23597"/>
    </source>
</evidence>